<organism evidence="2">
    <name type="scientific">Arundo donax</name>
    <name type="common">Giant reed</name>
    <name type="synonym">Donax arundinaceus</name>
    <dbReference type="NCBI Taxonomy" id="35708"/>
    <lineage>
        <taxon>Eukaryota</taxon>
        <taxon>Viridiplantae</taxon>
        <taxon>Streptophyta</taxon>
        <taxon>Embryophyta</taxon>
        <taxon>Tracheophyta</taxon>
        <taxon>Spermatophyta</taxon>
        <taxon>Magnoliopsida</taxon>
        <taxon>Liliopsida</taxon>
        <taxon>Poales</taxon>
        <taxon>Poaceae</taxon>
        <taxon>PACMAD clade</taxon>
        <taxon>Arundinoideae</taxon>
        <taxon>Arundineae</taxon>
        <taxon>Arundo</taxon>
    </lineage>
</organism>
<accession>A0A0A9BMZ9</accession>
<keyword evidence="1" id="KW-0732">Signal</keyword>
<feature type="chain" id="PRO_5002042940" evidence="1">
    <location>
        <begin position="27"/>
        <end position="66"/>
    </location>
</feature>
<evidence type="ECO:0000313" key="2">
    <source>
        <dbReference type="EMBL" id="JAD60612.1"/>
    </source>
</evidence>
<proteinExistence type="predicted"/>
<reference evidence="2" key="1">
    <citation type="submission" date="2014-09" db="EMBL/GenBank/DDBJ databases">
        <authorList>
            <person name="Magalhaes I.L.F."/>
            <person name="Oliveira U."/>
            <person name="Santos F.R."/>
            <person name="Vidigal T.H.D.A."/>
            <person name="Brescovit A.D."/>
            <person name="Santos A.J."/>
        </authorList>
    </citation>
    <scope>NUCLEOTIDE SEQUENCE</scope>
    <source>
        <tissue evidence="2">Shoot tissue taken approximately 20 cm above the soil surface</tissue>
    </source>
</reference>
<dbReference type="AlphaFoldDB" id="A0A0A9BMZ9"/>
<dbReference type="EMBL" id="GBRH01237283">
    <property type="protein sequence ID" value="JAD60612.1"/>
    <property type="molecule type" value="Transcribed_RNA"/>
</dbReference>
<sequence>MFMYFFMQITIFWHFMMNELFQVLSSEHNGAFSYKRVAPEVLDIEDLQHVQTITLVAAKVDGGRAS</sequence>
<evidence type="ECO:0000256" key="1">
    <source>
        <dbReference type="SAM" id="SignalP"/>
    </source>
</evidence>
<name>A0A0A9BMZ9_ARUDO</name>
<protein>
    <submittedName>
        <fullName evidence="2">Uncharacterized protein</fullName>
    </submittedName>
</protein>
<feature type="signal peptide" evidence="1">
    <location>
        <begin position="1"/>
        <end position="26"/>
    </location>
</feature>
<reference evidence="2" key="2">
    <citation type="journal article" date="2015" name="Data Brief">
        <title>Shoot transcriptome of the giant reed, Arundo donax.</title>
        <authorList>
            <person name="Barrero R.A."/>
            <person name="Guerrero F.D."/>
            <person name="Moolhuijzen P."/>
            <person name="Goolsby J.A."/>
            <person name="Tidwell J."/>
            <person name="Bellgard S.E."/>
            <person name="Bellgard M.I."/>
        </authorList>
    </citation>
    <scope>NUCLEOTIDE SEQUENCE</scope>
    <source>
        <tissue evidence="2">Shoot tissue taken approximately 20 cm above the soil surface</tissue>
    </source>
</reference>